<dbReference type="AlphaFoldDB" id="A0A069E3N0"/>
<dbReference type="RefSeq" id="WP_035569318.1">
    <property type="nucleotide sequence ID" value="NZ_ARYH01000001.1"/>
</dbReference>
<accession>A0A069E3N0</accession>
<dbReference type="EMBL" id="ARYH01000001">
    <property type="protein sequence ID" value="KCZ84572.1"/>
    <property type="molecule type" value="Genomic_DNA"/>
</dbReference>
<keyword evidence="1" id="KW-1133">Transmembrane helix</keyword>
<reference evidence="2 3" key="1">
    <citation type="journal article" date="2014" name="Antonie Van Leeuwenhoek">
        <title>Hyphomonas beringensis sp. nov. and Hyphomonas chukchiensis sp. nov., isolated from surface seawater of the Bering Sea and Chukchi Sea.</title>
        <authorList>
            <person name="Li C."/>
            <person name="Lai Q."/>
            <person name="Li G."/>
            <person name="Dong C."/>
            <person name="Wang J."/>
            <person name="Liao Y."/>
            <person name="Shao Z."/>
        </authorList>
    </citation>
    <scope>NUCLEOTIDE SEQUENCE [LARGE SCALE GENOMIC DNA]</scope>
    <source>
        <strain evidence="2 3">MHS-3</strain>
    </source>
</reference>
<keyword evidence="3" id="KW-1185">Reference proteome</keyword>
<proteinExistence type="predicted"/>
<feature type="transmembrane region" description="Helical" evidence="1">
    <location>
        <begin position="50"/>
        <end position="73"/>
    </location>
</feature>
<dbReference type="STRING" id="1280949.HAD_02795"/>
<feature type="transmembrane region" description="Helical" evidence="1">
    <location>
        <begin position="109"/>
        <end position="128"/>
    </location>
</feature>
<organism evidence="2 3">
    <name type="scientific">Hyphomonas adhaerens MHS-3</name>
    <dbReference type="NCBI Taxonomy" id="1280949"/>
    <lineage>
        <taxon>Bacteria</taxon>
        <taxon>Pseudomonadati</taxon>
        <taxon>Pseudomonadota</taxon>
        <taxon>Alphaproteobacteria</taxon>
        <taxon>Hyphomonadales</taxon>
        <taxon>Hyphomonadaceae</taxon>
        <taxon>Hyphomonas</taxon>
    </lineage>
</organism>
<keyword evidence="1" id="KW-0812">Transmembrane</keyword>
<evidence type="ECO:0000313" key="3">
    <source>
        <dbReference type="Proteomes" id="UP000027446"/>
    </source>
</evidence>
<feature type="transmembrane region" description="Helical" evidence="1">
    <location>
        <begin position="85"/>
        <end position="103"/>
    </location>
</feature>
<gene>
    <name evidence="2" type="ORF">HAD_02795</name>
</gene>
<keyword evidence="1" id="KW-0472">Membrane</keyword>
<protein>
    <submittedName>
        <fullName evidence="2">Uncharacterized protein</fullName>
    </submittedName>
</protein>
<name>A0A069E3N0_9PROT</name>
<dbReference type="PATRIC" id="fig|1280949.3.peg.574"/>
<dbReference type="Proteomes" id="UP000027446">
    <property type="component" value="Unassembled WGS sequence"/>
</dbReference>
<comment type="caution">
    <text evidence="2">The sequence shown here is derived from an EMBL/GenBank/DDBJ whole genome shotgun (WGS) entry which is preliminary data.</text>
</comment>
<evidence type="ECO:0000256" key="1">
    <source>
        <dbReference type="SAM" id="Phobius"/>
    </source>
</evidence>
<feature type="transmembrane region" description="Helical" evidence="1">
    <location>
        <begin position="7"/>
        <end position="30"/>
    </location>
</feature>
<evidence type="ECO:0000313" key="2">
    <source>
        <dbReference type="EMBL" id="KCZ84572.1"/>
    </source>
</evidence>
<sequence>MTRKLTGAVVGIVLAMLVVALVQTVGHFLFPEPELPANPSPQQLRDAVAAAPVGAKAMVVLSWFLGALVGVWAALRISNGARRSALVVAGAVLLLTIAVLLSVTHPTWMVAGGLLVPIIATFLATRIVPFAEA</sequence>